<organism evidence="7 8">
    <name type="scientific">Pseudotabrizicola alkalilacus</name>
    <dbReference type="NCBI Taxonomy" id="2305252"/>
    <lineage>
        <taxon>Bacteria</taxon>
        <taxon>Pseudomonadati</taxon>
        <taxon>Pseudomonadota</taxon>
        <taxon>Alphaproteobacteria</taxon>
        <taxon>Rhodobacterales</taxon>
        <taxon>Paracoccaceae</taxon>
        <taxon>Pseudotabrizicola</taxon>
    </lineage>
</organism>
<gene>
    <name evidence="7" type="ORF">D1012_14940</name>
</gene>
<feature type="transmembrane region" description="Helical" evidence="6">
    <location>
        <begin position="293"/>
        <end position="316"/>
    </location>
</feature>
<feature type="transmembrane region" description="Helical" evidence="6">
    <location>
        <begin position="257"/>
        <end position="281"/>
    </location>
</feature>
<dbReference type="OrthoDB" id="9804361at2"/>
<evidence type="ECO:0000256" key="2">
    <source>
        <dbReference type="ARBA" id="ARBA00022475"/>
    </source>
</evidence>
<protein>
    <submittedName>
        <fullName evidence="7">Branched-chain amino acid ABC transporter permease</fullName>
    </submittedName>
</protein>
<feature type="transmembrane region" description="Helical" evidence="6">
    <location>
        <begin position="220"/>
        <end position="245"/>
    </location>
</feature>
<evidence type="ECO:0000256" key="4">
    <source>
        <dbReference type="ARBA" id="ARBA00022989"/>
    </source>
</evidence>
<dbReference type="InterPro" id="IPR001851">
    <property type="entry name" value="ABC_transp_permease"/>
</dbReference>
<dbReference type="AlphaFoldDB" id="A0A411Z082"/>
<feature type="transmembrane region" description="Helical" evidence="6">
    <location>
        <begin position="170"/>
        <end position="186"/>
    </location>
</feature>
<dbReference type="GO" id="GO:0005886">
    <property type="term" value="C:plasma membrane"/>
    <property type="evidence" value="ECO:0007669"/>
    <property type="project" value="UniProtKB-SubCell"/>
</dbReference>
<evidence type="ECO:0000256" key="5">
    <source>
        <dbReference type="ARBA" id="ARBA00023136"/>
    </source>
</evidence>
<dbReference type="GO" id="GO:0015658">
    <property type="term" value="F:branched-chain amino acid transmembrane transporter activity"/>
    <property type="evidence" value="ECO:0007669"/>
    <property type="project" value="InterPro"/>
</dbReference>
<accession>A0A411Z082</accession>
<dbReference type="PANTHER" id="PTHR30482:SF17">
    <property type="entry name" value="ABC TRANSPORTER ATP-BINDING PROTEIN"/>
    <property type="match status" value="1"/>
</dbReference>
<feature type="transmembrane region" description="Helical" evidence="6">
    <location>
        <begin position="96"/>
        <end position="118"/>
    </location>
</feature>
<dbReference type="CDD" id="cd06581">
    <property type="entry name" value="TM_PBP1_LivM_like"/>
    <property type="match status" value="1"/>
</dbReference>
<evidence type="ECO:0000256" key="1">
    <source>
        <dbReference type="ARBA" id="ARBA00004651"/>
    </source>
</evidence>
<keyword evidence="2" id="KW-1003">Cell membrane</keyword>
<evidence type="ECO:0000313" key="7">
    <source>
        <dbReference type="EMBL" id="RGP36483.1"/>
    </source>
</evidence>
<dbReference type="EMBL" id="QWEY01000008">
    <property type="protein sequence ID" value="RGP36483.1"/>
    <property type="molecule type" value="Genomic_DNA"/>
</dbReference>
<dbReference type="InterPro" id="IPR043428">
    <property type="entry name" value="LivM-like"/>
</dbReference>
<keyword evidence="8" id="KW-1185">Reference proteome</keyword>
<dbReference type="Pfam" id="PF02653">
    <property type="entry name" value="BPD_transp_2"/>
    <property type="match status" value="1"/>
</dbReference>
<reference evidence="7 8" key="1">
    <citation type="submission" date="2018-08" db="EMBL/GenBank/DDBJ databases">
        <title>Flavobacterium tibetense sp. nov., isolated from a wetland YonghuCo on Tibetan Plateau.</title>
        <authorList>
            <person name="Phurbu D."/>
            <person name="Lu H."/>
            <person name="Xing P."/>
        </authorList>
    </citation>
    <scope>NUCLEOTIDE SEQUENCE [LARGE SCALE GENOMIC DNA]</scope>
    <source>
        <strain evidence="7 8">DJC</strain>
    </source>
</reference>
<name>A0A411Z082_9RHOB</name>
<dbReference type="RefSeq" id="WP_118154079.1">
    <property type="nucleotide sequence ID" value="NZ_QWEY01000008.1"/>
</dbReference>
<comment type="caution">
    <text evidence="7">The sequence shown here is derived from an EMBL/GenBank/DDBJ whole genome shotgun (WGS) entry which is preliminary data.</text>
</comment>
<feature type="transmembrane region" description="Helical" evidence="6">
    <location>
        <begin position="125"/>
        <end position="143"/>
    </location>
</feature>
<keyword evidence="3 6" id="KW-0812">Transmembrane</keyword>
<dbReference type="PANTHER" id="PTHR30482">
    <property type="entry name" value="HIGH-AFFINITY BRANCHED-CHAIN AMINO ACID TRANSPORT SYSTEM PERMEASE"/>
    <property type="match status" value="1"/>
</dbReference>
<comment type="subcellular location">
    <subcellularLocation>
        <location evidence="1">Cell membrane</location>
        <topology evidence="1">Multi-pass membrane protein</topology>
    </subcellularLocation>
</comment>
<sequence length="324" mass="35061">MKREYLILATVFLLLALVPFLAAATGQTSWTRLVGQALIYGMAAASLNFILGYGGMISFGHAAFFGIGGYVVGIMYHHFDAGTSFLGVIPGTDQMLITLPAAVLVAGLAAALVGAMSLRTGGVQFIMITLAFAQMFFFLFISLKTYGGEDGIMVRRTNALPGLDMRNRDTLYWVVLCFAAAYYLFLRRLVQSSFGQIIAGIRQNERRMASMGISTFRYKLYAFILSGMGAGLAGALMVNFLRFASPDMMHWTRSGEFMIMVILGGVGTLAGPFIGAGVLFTVETTLARYTEHWMLPVGILLLVVVLTSKGGLMALIRKLTGGQK</sequence>
<keyword evidence="5 6" id="KW-0472">Membrane</keyword>
<evidence type="ECO:0000313" key="8">
    <source>
        <dbReference type="Proteomes" id="UP000284547"/>
    </source>
</evidence>
<feature type="transmembrane region" description="Helical" evidence="6">
    <location>
        <begin position="33"/>
        <end position="51"/>
    </location>
</feature>
<evidence type="ECO:0000256" key="3">
    <source>
        <dbReference type="ARBA" id="ARBA00022692"/>
    </source>
</evidence>
<evidence type="ECO:0000256" key="6">
    <source>
        <dbReference type="SAM" id="Phobius"/>
    </source>
</evidence>
<proteinExistence type="predicted"/>
<feature type="transmembrane region" description="Helical" evidence="6">
    <location>
        <begin position="58"/>
        <end position="76"/>
    </location>
</feature>
<dbReference type="Proteomes" id="UP000284547">
    <property type="component" value="Unassembled WGS sequence"/>
</dbReference>
<keyword evidence="4 6" id="KW-1133">Transmembrane helix</keyword>